<dbReference type="SUPFAM" id="SSF46689">
    <property type="entry name" value="Homeodomain-like"/>
    <property type="match status" value="1"/>
</dbReference>
<dbReference type="GO" id="GO:0042796">
    <property type="term" value="P:snRNA transcription by RNA polymerase III"/>
    <property type="evidence" value="ECO:0007669"/>
    <property type="project" value="TreeGrafter"/>
</dbReference>
<feature type="domain" description="Myb-like" evidence="6">
    <location>
        <begin position="1"/>
        <end position="45"/>
    </location>
</feature>
<dbReference type="GO" id="GO:0019185">
    <property type="term" value="C:snRNA-activating protein complex"/>
    <property type="evidence" value="ECO:0007669"/>
    <property type="project" value="TreeGrafter"/>
</dbReference>
<comment type="caution">
    <text evidence="9">The sequence shown here is derived from an EMBL/GenBank/DDBJ whole genome shotgun (WGS) entry which is preliminary data.</text>
</comment>
<protein>
    <submittedName>
        <fullName evidence="9">Uncharacterized protein</fullName>
    </submittedName>
</protein>
<dbReference type="AlphaFoldDB" id="A0AAV9I7W5"/>
<keyword evidence="1" id="KW-0805">Transcription regulation</keyword>
<evidence type="ECO:0000256" key="2">
    <source>
        <dbReference type="ARBA" id="ARBA00023125"/>
    </source>
</evidence>
<dbReference type="GO" id="GO:0042795">
    <property type="term" value="P:snRNA transcription by RNA polymerase II"/>
    <property type="evidence" value="ECO:0007669"/>
    <property type="project" value="TreeGrafter"/>
</dbReference>
<keyword evidence="3" id="KW-0804">Transcription</keyword>
<keyword evidence="2" id="KW-0238">DNA-binding</keyword>
<dbReference type="Proteomes" id="UP001300502">
    <property type="component" value="Unassembled WGS sequence"/>
</dbReference>
<sequence>MGWTEQEDRRLIELHRKYGNRWALIKKFMGGKTGQQCLKRWRYTLDPAVRKDSWTKEETEKLLKLQKELGSKWSDIARKLGTGRTDIQCRYRFFRVISGKAANTVSREASRLYKSASLWDSKTYEEEVSGRQPNRPVEMQRRSSDPGSEAVVISSMQPEICRYRTNSEASLSFSSRFCDGTRNPCTQHSPNSFIYQEHAGTHHRVVESDSSPTVCPDCGIARVRPSHSFLSSRGIFDTNYISPSASPFSKQERWAALDSMMGITSGSFSQDDSLRTFQNQVLPVFGDRNVSKEASYDSLMGIPSTVSGASVPHLSLKGDSYHILPPLHMDRMKTVPAIEDPAMKDNWNLPPLRE</sequence>
<evidence type="ECO:0000313" key="10">
    <source>
        <dbReference type="Proteomes" id="UP001300502"/>
    </source>
</evidence>
<gene>
    <name evidence="9" type="ORF">GAYE_PCTG14G0615</name>
</gene>
<dbReference type="InterPro" id="IPR017884">
    <property type="entry name" value="SANT_dom"/>
</dbReference>
<proteinExistence type="predicted"/>
<dbReference type="InterPro" id="IPR017930">
    <property type="entry name" value="Myb_dom"/>
</dbReference>
<evidence type="ECO:0000256" key="5">
    <source>
        <dbReference type="SAM" id="MobiDB-lite"/>
    </source>
</evidence>
<name>A0AAV9I7W5_9RHOD</name>
<dbReference type="PROSITE" id="PS51293">
    <property type="entry name" value="SANT"/>
    <property type="match status" value="1"/>
</dbReference>
<evidence type="ECO:0000256" key="1">
    <source>
        <dbReference type="ARBA" id="ARBA00023015"/>
    </source>
</evidence>
<feature type="domain" description="HTH myb-type" evidence="8">
    <location>
        <begin position="50"/>
        <end position="101"/>
    </location>
</feature>
<dbReference type="PANTHER" id="PTHR46621:SF1">
    <property type="entry name" value="SNRNA-ACTIVATING PROTEIN COMPLEX SUBUNIT 4"/>
    <property type="match status" value="1"/>
</dbReference>
<reference evidence="9 10" key="1">
    <citation type="submission" date="2022-07" db="EMBL/GenBank/DDBJ databases">
        <title>Genome-wide signatures of adaptation to extreme environments.</title>
        <authorList>
            <person name="Cho C.H."/>
            <person name="Yoon H.S."/>
        </authorList>
    </citation>
    <scope>NUCLEOTIDE SEQUENCE [LARGE SCALE GENOMIC DNA]</scope>
    <source>
        <strain evidence="9 10">108.79 E11</strain>
    </source>
</reference>
<dbReference type="PANTHER" id="PTHR46621">
    <property type="entry name" value="SNRNA-ACTIVATING PROTEIN COMPLEX SUBUNIT 4"/>
    <property type="match status" value="1"/>
</dbReference>
<evidence type="ECO:0000256" key="3">
    <source>
        <dbReference type="ARBA" id="ARBA00023163"/>
    </source>
</evidence>
<feature type="region of interest" description="Disordered" evidence="5">
    <location>
        <begin position="127"/>
        <end position="150"/>
    </location>
</feature>
<feature type="domain" description="HTH myb-type" evidence="8">
    <location>
        <begin position="1"/>
        <end position="49"/>
    </location>
</feature>
<evidence type="ECO:0000259" key="7">
    <source>
        <dbReference type="PROSITE" id="PS51293"/>
    </source>
</evidence>
<evidence type="ECO:0000313" key="9">
    <source>
        <dbReference type="EMBL" id="KAK4522725.1"/>
    </source>
</evidence>
<evidence type="ECO:0000259" key="8">
    <source>
        <dbReference type="PROSITE" id="PS51294"/>
    </source>
</evidence>
<dbReference type="InterPro" id="IPR001005">
    <property type="entry name" value="SANT/Myb"/>
</dbReference>
<keyword evidence="10" id="KW-1185">Reference proteome</keyword>
<dbReference type="CDD" id="cd00167">
    <property type="entry name" value="SANT"/>
    <property type="match status" value="2"/>
</dbReference>
<dbReference type="InterPro" id="IPR009057">
    <property type="entry name" value="Homeodomain-like_sf"/>
</dbReference>
<dbReference type="PROSITE" id="PS51294">
    <property type="entry name" value="HTH_MYB"/>
    <property type="match status" value="2"/>
</dbReference>
<feature type="domain" description="Myb-like" evidence="6">
    <location>
        <begin position="46"/>
        <end position="97"/>
    </location>
</feature>
<keyword evidence="4" id="KW-0539">Nucleus</keyword>
<organism evidence="9 10">
    <name type="scientific">Galdieria yellowstonensis</name>
    <dbReference type="NCBI Taxonomy" id="3028027"/>
    <lineage>
        <taxon>Eukaryota</taxon>
        <taxon>Rhodophyta</taxon>
        <taxon>Bangiophyceae</taxon>
        <taxon>Galdieriales</taxon>
        <taxon>Galdieriaceae</taxon>
        <taxon>Galdieria</taxon>
    </lineage>
</organism>
<dbReference type="PROSITE" id="PS50090">
    <property type="entry name" value="MYB_LIKE"/>
    <property type="match status" value="2"/>
</dbReference>
<dbReference type="GO" id="GO:0001006">
    <property type="term" value="F:RNA polymerase III type 3 promoter sequence-specific DNA binding"/>
    <property type="evidence" value="ECO:0007669"/>
    <property type="project" value="TreeGrafter"/>
</dbReference>
<dbReference type="GO" id="GO:0000978">
    <property type="term" value="F:RNA polymerase II cis-regulatory region sequence-specific DNA binding"/>
    <property type="evidence" value="ECO:0007669"/>
    <property type="project" value="TreeGrafter"/>
</dbReference>
<feature type="domain" description="SANT" evidence="7">
    <location>
        <begin position="1"/>
        <end position="37"/>
    </location>
</feature>
<dbReference type="Pfam" id="PF13921">
    <property type="entry name" value="Myb_DNA-bind_6"/>
    <property type="match status" value="1"/>
</dbReference>
<evidence type="ECO:0000256" key="4">
    <source>
        <dbReference type="ARBA" id="ARBA00023242"/>
    </source>
</evidence>
<dbReference type="EMBL" id="JANCYU010000007">
    <property type="protein sequence ID" value="KAK4522725.1"/>
    <property type="molecule type" value="Genomic_DNA"/>
</dbReference>
<accession>A0AAV9I7W5</accession>
<dbReference type="InterPro" id="IPR051575">
    <property type="entry name" value="Myb-like_DNA-bd"/>
</dbReference>
<evidence type="ECO:0000259" key="6">
    <source>
        <dbReference type="PROSITE" id="PS50090"/>
    </source>
</evidence>
<dbReference type="Gene3D" id="1.10.10.60">
    <property type="entry name" value="Homeodomain-like"/>
    <property type="match status" value="2"/>
</dbReference>
<dbReference type="SMART" id="SM00717">
    <property type="entry name" value="SANT"/>
    <property type="match status" value="2"/>
</dbReference>